<keyword evidence="1" id="KW-0472">Membrane</keyword>
<reference evidence="2" key="1">
    <citation type="submission" date="2013-08" db="EMBL/GenBank/DDBJ databases">
        <title>Comparison of modified E. coli strains.</title>
        <authorList>
            <person name="Juergensen J."/>
            <person name="Bonge A."/>
            <person name="Streit W.R."/>
        </authorList>
    </citation>
    <scope>NUCLEOTIDE SEQUENCE</scope>
</reference>
<protein>
    <submittedName>
        <fullName evidence="2">Uncharacterized protein</fullName>
    </submittedName>
</protein>
<evidence type="ECO:0000256" key="1">
    <source>
        <dbReference type="SAM" id="Phobius"/>
    </source>
</evidence>
<feature type="transmembrane region" description="Helical" evidence="1">
    <location>
        <begin position="31"/>
        <end position="50"/>
    </location>
</feature>
<evidence type="ECO:0000313" key="2">
    <source>
        <dbReference type="EMBL" id="AIF26654.1"/>
    </source>
</evidence>
<accession>A0A0H3U7S8</accession>
<organism evidence="2">
    <name type="scientific">uncultured bacterium fosmid pJB77G10</name>
    <dbReference type="NCBI Taxonomy" id="1478069"/>
    <lineage>
        <taxon>Bacteria</taxon>
        <taxon>environmental samples</taxon>
    </lineage>
</organism>
<proteinExistence type="predicted"/>
<keyword evidence="1" id="KW-1133">Transmembrane helix</keyword>
<dbReference type="AlphaFoldDB" id="A0A0H3U7S8"/>
<sequence length="156" mass="16939">MDNRLFRKKNIDKMSSPENLNTFLRVTNPSMWLAFAAIVVLLIGATVWAFKGRIESTVTGLVVSSDTETTCYVSEKNVAAIKAGMTVRVGSESYSITGGSPDAIVSDLVLSDYGMQVGGFQSGEYVFALTLDRPAESGYHQCTIIIESLRPIDFLG</sequence>
<keyword evidence="1" id="KW-0812">Transmembrane</keyword>
<dbReference type="EMBL" id="KF540241">
    <property type="protein sequence ID" value="AIF26654.1"/>
    <property type="molecule type" value="Genomic_DNA"/>
</dbReference>
<name>A0A0H3U7S8_9BACT</name>